<keyword evidence="1" id="KW-1133">Transmembrane helix</keyword>
<comment type="caution">
    <text evidence="2">The sequence shown here is derived from an EMBL/GenBank/DDBJ whole genome shotgun (WGS) entry which is preliminary data.</text>
</comment>
<proteinExistence type="predicted"/>
<dbReference type="AlphaFoldDB" id="A0A9P8TK18"/>
<keyword evidence="3" id="KW-1185">Reference proteome</keyword>
<accession>A0A9P8TK18</accession>
<feature type="transmembrane region" description="Helical" evidence="1">
    <location>
        <begin position="132"/>
        <end position="152"/>
    </location>
</feature>
<dbReference type="OrthoDB" id="10682999at2759"/>
<reference evidence="2" key="1">
    <citation type="journal article" date="2021" name="Open Biol.">
        <title>Shared evolutionary footprints suggest mitochondrial oxidative damage underlies multiple complex I losses in fungi.</title>
        <authorList>
            <person name="Schikora-Tamarit M.A."/>
            <person name="Marcet-Houben M."/>
            <person name="Nosek J."/>
            <person name="Gabaldon T."/>
        </authorList>
    </citation>
    <scope>NUCLEOTIDE SEQUENCE</scope>
    <source>
        <strain evidence="2">CBS2887</strain>
    </source>
</reference>
<gene>
    <name evidence="2" type="ORF">WICPIJ_007308</name>
</gene>
<evidence type="ECO:0000313" key="2">
    <source>
        <dbReference type="EMBL" id="KAH3681706.1"/>
    </source>
</evidence>
<feature type="transmembrane region" description="Helical" evidence="1">
    <location>
        <begin position="108"/>
        <end position="126"/>
    </location>
</feature>
<evidence type="ECO:0000256" key="1">
    <source>
        <dbReference type="SAM" id="Phobius"/>
    </source>
</evidence>
<reference evidence="2" key="2">
    <citation type="submission" date="2021-01" db="EMBL/GenBank/DDBJ databases">
        <authorList>
            <person name="Schikora-Tamarit M.A."/>
        </authorList>
    </citation>
    <scope>NUCLEOTIDE SEQUENCE</scope>
    <source>
        <strain evidence="2">CBS2887</strain>
    </source>
</reference>
<dbReference type="EMBL" id="JAEUBG010004298">
    <property type="protein sequence ID" value="KAH3681706.1"/>
    <property type="molecule type" value="Genomic_DNA"/>
</dbReference>
<dbReference type="Proteomes" id="UP000774326">
    <property type="component" value="Unassembled WGS sequence"/>
</dbReference>
<organism evidence="2 3">
    <name type="scientific">Wickerhamomyces pijperi</name>
    <name type="common">Yeast</name>
    <name type="synonym">Pichia pijperi</name>
    <dbReference type="NCBI Taxonomy" id="599730"/>
    <lineage>
        <taxon>Eukaryota</taxon>
        <taxon>Fungi</taxon>
        <taxon>Dikarya</taxon>
        <taxon>Ascomycota</taxon>
        <taxon>Saccharomycotina</taxon>
        <taxon>Saccharomycetes</taxon>
        <taxon>Phaffomycetales</taxon>
        <taxon>Wickerhamomycetaceae</taxon>
        <taxon>Wickerhamomyces</taxon>
    </lineage>
</organism>
<protein>
    <submittedName>
        <fullName evidence="2">Uncharacterized protein</fullName>
    </submittedName>
</protein>
<evidence type="ECO:0000313" key="3">
    <source>
        <dbReference type="Proteomes" id="UP000774326"/>
    </source>
</evidence>
<feature type="transmembrane region" description="Helical" evidence="1">
    <location>
        <begin position="69"/>
        <end position="87"/>
    </location>
</feature>
<name>A0A9P8TK18_WICPI</name>
<keyword evidence="1" id="KW-0812">Transmembrane</keyword>
<keyword evidence="1" id="KW-0472">Membrane</keyword>
<sequence length="436" mass="47957">MAKVKTENIVVTESHLLNVLSLANQTLASILTGPACFNRVVGFLTPVGSSTSSSSESTLASLDPPMRNGMISFFIFFCLFGTKRLFVGTSGVDSLPTSSSSEESLSGWISWIWCWSLLLVENLFILEAISRWFFFLAFISSSASLTFIRMSSSSSGNQKGRMSNLSSSKNKEATPWMNLEKFGTSLTKWEVVRSSIHLPCFLENGIEIPLISEPFLPEQGVRVGDVGVDIGAVPFLWISNRTISVEGIFTDEQDIGVNGDTNPVVTWDFKSGTGVDGSQSWFQVVGFDKLGNVFNVRGNGVDCGFLSAHFLQLVELLGLVLVNVVVHDEVGKRRRGVGLEQLVVVNFEVRVVKVQGCDGWVHGVVVVGLVGVNQHWQMSQDSGLHFHQIVRVDPELERLEFRHSFRIDTSNRRTWQWGTLSGVGAVDVRSGLEVLT</sequence>